<dbReference type="Proteomes" id="UP000799428">
    <property type="component" value="Unassembled WGS sequence"/>
</dbReference>
<dbReference type="EMBL" id="MU005764">
    <property type="protein sequence ID" value="KAF2714356.1"/>
    <property type="molecule type" value="Genomic_DNA"/>
</dbReference>
<name>A0A6G1KN81_9PLEO</name>
<sequence>MPTALDRLLASPSALRALRAIVNASELPTSTFPTVHCCPSTAHRRRYSSKRESQGSGGQTGIVNIPRRVRTRYNFKIRAWDEATNVDVPIQKNTPWLRIDIAQEGEKAGLYARALQYRERVDGHDGIRDIWFDMARRGFKLPTEDTSDARLLWATMIKSTQLVTPVIDHAVQLYKDTGQIFPHLYEVCMTYWLPRNPKLAQEHHHRMLVKLRLKKLPLLQLARLLKTVLTPKSLEVFMDIYRTSNERDLYDEIVPYLCDSGRVLDARRWHMLCTHRRDLPSPSLECHPLVRFFTAETTVISTPEHRFVYPSAGSTSRNGISRYNEDLQRRLLGRDIAPVRFEDAFCARMFATRAFLPESIIQGLAMVGVNEIGPQAVLAMCTKTLPLTDLPDRFKELRAAGITLQGCVFSLAVEKFALQGKFDLVRSMINSDQHPDVFNDTELQHKLLNFYLQEKDHAQAYRTLAVLTLFHNDPSTESWNLLFQASIRQLNPARMVQILQEMRTNQVLVTIESMKLIPSILRRRQLGRKPGRSPRGRFDDLRFVTRTYLTILEAGLSHMPPHSWKEILRRYGMLGRFRELRRLIFWLLCWYAPRNDAKFASLPKPVFLDSATEKLRAAFPQWRPPSDQVFVPDRHPHHPIGTLFTNSFQQGLIVWGFRAGLLPNASLEQSMLSETTSKKHYRARFLARGEIKRLDWSIGLRTLVQLRDYGVHVHRHTVTKALQMMFITLFGRGRSLRKENRAMEDHNTISYGTYVRKVNEVWGSPLFREPELLLAEDRLYGAAWQPRLRRRIRRRKWLGISDILGKNWRRSEAEMDQDGENEDWDRDTALITPVDVGVGVDVDVGMDTLKDNLTPRSKTRPVQVVKPPATTPVY</sequence>
<gene>
    <name evidence="2" type="ORF">K504DRAFT_456584</name>
</gene>
<feature type="region of interest" description="Disordered" evidence="1">
    <location>
        <begin position="43"/>
        <end position="62"/>
    </location>
</feature>
<proteinExistence type="predicted"/>
<feature type="region of interest" description="Disordered" evidence="1">
    <location>
        <begin position="851"/>
        <end position="874"/>
    </location>
</feature>
<evidence type="ECO:0008006" key="4">
    <source>
        <dbReference type="Google" id="ProtNLM"/>
    </source>
</evidence>
<keyword evidence="3" id="KW-1185">Reference proteome</keyword>
<dbReference type="AlphaFoldDB" id="A0A6G1KN81"/>
<evidence type="ECO:0000256" key="1">
    <source>
        <dbReference type="SAM" id="MobiDB-lite"/>
    </source>
</evidence>
<reference evidence="2" key="1">
    <citation type="journal article" date="2020" name="Stud. Mycol.">
        <title>101 Dothideomycetes genomes: a test case for predicting lifestyles and emergence of pathogens.</title>
        <authorList>
            <person name="Haridas S."/>
            <person name="Albert R."/>
            <person name="Binder M."/>
            <person name="Bloem J."/>
            <person name="Labutti K."/>
            <person name="Salamov A."/>
            <person name="Andreopoulos B."/>
            <person name="Baker S."/>
            <person name="Barry K."/>
            <person name="Bills G."/>
            <person name="Bluhm B."/>
            <person name="Cannon C."/>
            <person name="Castanera R."/>
            <person name="Culley D."/>
            <person name="Daum C."/>
            <person name="Ezra D."/>
            <person name="Gonzalez J."/>
            <person name="Henrissat B."/>
            <person name="Kuo A."/>
            <person name="Liang C."/>
            <person name="Lipzen A."/>
            <person name="Lutzoni F."/>
            <person name="Magnuson J."/>
            <person name="Mondo S."/>
            <person name="Nolan M."/>
            <person name="Ohm R."/>
            <person name="Pangilinan J."/>
            <person name="Park H.-J."/>
            <person name="Ramirez L."/>
            <person name="Alfaro M."/>
            <person name="Sun H."/>
            <person name="Tritt A."/>
            <person name="Yoshinaga Y."/>
            <person name="Zwiers L.-H."/>
            <person name="Turgeon B."/>
            <person name="Goodwin S."/>
            <person name="Spatafora J."/>
            <person name="Crous P."/>
            <person name="Grigoriev I."/>
        </authorList>
    </citation>
    <scope>NUCLEOTIDE SEQUENCE</scope>
    <source>
        <strain evidence="2">CBS 279.74</strain>
    </source>
</reference>
<evidence type="ECO:0000313" key="3">
    <source>
        <dbReference type="Proteomes" id="UP000799428"/>
    </source>
</evidence>
<organism evidence="2 3">
    <name type="scientific">Pleomassaria siparia CBS 279.74</name>
    <dbReference type="NCBI Taxonomy" id="1314801"/>
    <lineage>
        <taxon>Eukaryota</taxon>
        <taxon>Fungi</taxon>
        <taxon>Dikarya</taxon>
        <taxon>Ascomycota</taxon>
        <taxon>Pezizomycotina</taxon>
        <taxon>Dothideomycetes</taxon>
        <taxon>Pleosporomycetidae</taxon>
        <taxon>Pleosporales</taxon>
        <taxon>Pleomassariaceae</taxon>
        <taxon>Pleomassaria</taxon>
    </lineage>
</organism>
<dbReference type="Gene3D" id="1.25.40.10">
    <property type="entry name" value="Tetratricopeptide repeat domain"/>
    <property type="match status" value="1"/>
</dbReference>
<protein>
    <recommendedName>
        <fullName evidence="4">Pentatricopeptide repeat domain-containing protein</fullName>
    </recommendedName>
</protein>
<accession>A0A6G1KN81</accession>
<evidence type="ECO:0000313" key="2">
    <source>
        <dbReference type="EMBL" id="KAF2714356.1"/>
    </source>
</evidence>
<dbReference type="InterPro" id="IPR011990">
    <property type="entry name" value="TPR-like_helical_dom_sf"/>
</dbReference>
<dbReference type="OrthoDB" id="5366531at2759"/>